<dbReference type="EMBL" id="LHZU01000096">
    <property type="protein sequence ID" value="KXV61117.1"/>
    <property type="molecule type" value="Genomic_DNA"/>
</dbReference>
<protein>
    <submittedName>
        <fullName evidence="1">Uncharacterized protein</fullName>
    </submittedName>
</protein>
<dbReference type="Proteomes" id="UP000075360">
    <property type="component" value="Unassembled WGS sequence"/>
</dbReference>
<dbReference type="PATRIC" id="fig|446692.4.peg.3645"/>
<proteinExistence type="predicted"/>
<dbReference type="AlphaFoldDB" id="A0A149U6Y8"/>
<reference evidence="1 2" key="1">
    <citation type="submission" date="2015-06" db="EMBL/GenBank/DDBJ databases">
        <title>Improved classification and identification of acetic acid bacteria using matrix-assisted laser desorption/ionization time-of-flight mass spectrometry; Gluconobacter nephelii and Gluconobacter uchimurae are later heterotypic synonyms of Gluconobacter japonicus and Gluconobacter oxydans, respectively.</title>
        <authorList>
            <person name="Li L."/>
            <person name="Cleenwerck I."/>
            <person name="De Vuyst L."/>
            <person name="Vandamme P."/>
        </authorList>
    </citation>
    <scope>NUCLEOTIDE SEQUENCE [LARGE SCALE GENOMIC DNA]</scope>
    <source>
        <strain evidence="1 2">LMG 23690</strain>
    </source>
</reference>
<name>A0A149U6Y8_9PROT</name>
<organism evidence="1 2">
    <name type="scientific">Acetobacter senegalensis</name>
    <dbReference type="NCBI Taxonomy" id="446692"/>
    <lineage>
        <taxon>Bacteria</taxon>
        <taxon>Pseudomonadati</taxon>
        <taxon>Pseudomonadota</taxon>
        <taxon>Alphaproteobacteria</taxon>
        <taxon>Acetobacterales</taxon>
        <taxon>Acetobacteraceae</taxon>
        <taxon>Acetobacter</taxon>
    </lineage>
</organism>
<gene>
    <name evidence="1" type="ORF">AD948_02800</name>
</gene>
<evidence type="ECO:0000313" key="1">
    <source>
        <dbReference type="EMBL" id="KXV61117.1"/>
    </source>
</evidence>
<comment type="caution">
    <text evidence="1">The sequence shown here is derived from an EMBL/GenBank/DDBJ whole genome shotgun (WGS) entry which is preliminary data.</text>
</comment>
<sequence length="75" mass="7798">MATGAHGGQGNTGRLVCVAHLTAADRDGSMFGHAPACRVCVRVSAVGPQRRFLTVAPEDLKGQRRTLSGQSGGFF</sequence>
<evidence type="ECO:0000313" key="2">
    <source>
        <dbReference type="Proteomes" id="UP000075360"/>
    </source>
</evidence>
<accession>A0A149U6Y8</accession>